<reference evidence="3 4" key="1">
    <citation type="submission" date="2016-04" db="EMBL/GenBank/DDBJ databases">
        <title>Genome analyses suggest a sexual origin of heterokaryosis in a supposedly ancient asexual fungus.</title>
        <authorList>
            <person name="Ropars J."/>
            <person name="Sedzielewska K."/>
            <person name="Noel J."/>
            <person name="Charron P."/>
            <person name="Farinelli L."/>
            <person name="Marton T."/>
            <person name="Kruger M."/>
            <person name="Pelin A."/>
            <person name="Brachmann A."/>
            <person name="Corradi N."/>
        </authorList>
    </citation>
    <scope>NUCLEOTIDE SEQUENCE [LARGE SCALE GENOMIC DNA]</scope>
    <source>
        <strain evidence="3 4">A5</strain>
    </source>
</reference>
<name>A0A2N0PVC8_9GLOM</name>
<dbReference type="AlphaFoldDB" id="A0A2N0PVC8"/>
<accession>A0A2N0PVC8</accession>
<dbReference type="VEuPathDB" id="FungiDB:RhiirA1_457776"/>
<protein>
    <recommendedName>
        <fullName evidence="2">WSC domain-containing protein</fullName>
    </recommendedName>
</protein>
<sequence length="278" mass="30872">MANEACDSCDENGNILYQDPQVTPLGCYVFDNSSVIDTFNGLATLNSPKRPGLVFNDPYTYQIRMNVGHCLKRCIDFKFDYGALVGDVNCRCGYANALQSYIKDDDKKCNMYCTTATFTGNVTYPCGGKDAYTVYKAAVHYYTPPYNITLEEKLDIIHNMLGDKCTSSESMTIDECFDNCREGSDYCSASPGDNSQLCGGAWTLSLYEISAIPPNTSPTPSPIPPSLLNFTLTLKIVLGVCIPVFLIAVLIIVVIVYNRRCKTETGKTDEKYREELYE</sequence>
<feature type="domain" description="WSC" evidence="2">
    <location>
        <begin position="21"/>
        <end position="138"/>
    </location>
</feature>
<proteinExistence type="predicted"/>
<evidence type="ECO:0000256" key="1">
    <source>
        <dbReference type="SAM" id="Phobius"/>
    </source>
</evidence>
<gene>
    <name evidence="3" type="ORF">RhiirA5_413877</name>
</gene>
<evidence type="ECO:0000313" key="3">
    <source>
        <dbReference type="EMBL" id="PKC10788.1"/>
    </source>
</evidence>
<dbReference type="Proteomes" id="UP000232722">
    <property type="component" value="Unassembled WGS sequence"/>
</dbReference>
<feature type="transmembrane region" description="Helical" evidence="1">
    <location>
        <begin position="236"/>
        <end position="257"/>
    </location>
</feature>
<dbReference type="InterPro" id="IPR002889">
    <property type="entry name" value="WSC_carb-bd"/>
</dbReference>
<dbReference type="VEuPathDB" id="FungiDB:FUN_017293"/>
<dbReference type="EMBL" id="LLXJ01000354">
    <property type="protein sequence ID" value="PKC10788.1"/>
    <property type="molecule type" value="Genomic_DNA"/>
</dbReference>
<dbReference type="PROSITE" id="PS51212">
    <property type="entry name" value="WSC"/>
    <property type="match status" value="1"/>
</dbReference>
<keyword evidence="1" id="KW-1133">Transmembrane helix</keyword>
<dbReference type="Pfam" id="PF01822">
    <property type="entry name" value="WSC"/>
    <property type="match status" value="1"/>
</dbReference>
<keyword evidence="1" id="KW-0472">Membrane</keyword>
<evidence type="ECO:0000259" key="2">
    <source>
        <dbReference type="PROSITE" id="PS51212"/>
    </source>
</evidence>
<evidence type="ECO:0000313" key="4">
    <source>
        <dbReference type="Proteomes" id="UP000232722"/>
    </source>
</evidence>
<comment type="caution">
    <text evidence="3">The sequence shown here is derived from an EMBL/GenBank/DDBJ whole genome shotgun (WGS) entry which is preliminary data.</text>
</comment>
<reference evidence="3 4" key="2">
    <citation type="submission" date="2017-09" db="EMBL/GenBank/DDBJ databases">
        <title>Extensive intraspecific genome diversity in a model arbuscular mycorrhizal fungus.</title>
        <authorList>
            <person name="Chen E.C."/>
            <person name="Morin E."/>
            <person name="Beaudet D."/>
            <person name="Noel J."/>
            <person name="Ndikumana S."/>
            <person name="Charron P."/>
            <person name="St-Onge C."/>
            <person name="Giorgi J."/>
            <person name="Grigoriev I.V."/>
            <person name="Roux C."/>
            <person name="Martin F.M."/>
            <person name="Corradi N."/>
        </authorList>
    </citation>
    <scope>NUCLEOTIDE SEQUENCE [LARGE SCALE GENOMIC DNA]</scope>
    <source>
        <strain evidence="3 4">A5</strain>
    </source>
</reference>
<organism evidence="3 4">
    <name type="scientific">Rhizophagus irregularis</name>
    <dbReference type="NCBI Taxonomy" id="588596"/>
    <lineage>
        <taxon>Eukaryota</taxon>
        <taxon>Fungi</taxon>
        <taxon>Fungi incertae sedis</taxon>
        <taxon>Mucoromycota</taxon>
        <taxon>Glomeromycotina</taxon>
        <taxon>Glomeromycetes</taxon>
        <taxon>Glomerales</taxon>
        <taxon>Glomeraceae</taxon>
        <taxon>Rhizophagus</taxon>
    </lineage>
</organism>
<keyword evidence="1" id="KW-0812">Transmembrane</keyword>
<dbReference type="VEuPathDB" id="FungiDB:RhiirFUN_022610"/>